<dbReference type="AlphaFoldDB" id="A0A2P5WT99"/>
<dbReference type="Proteomes" id="UP000239757">
    <property type="component" value="Unassembled WGS sequence"/>
</dbReference>
<name>A0A2P5WT99_GOSBA</name>
<proteinExistence type="predicted"/>
<sequence length="109" mass="12881">MLLMELGQESCIRHKLLATSYHTLYQWYRSVESEHFPDSSGLRARMEQWTFGLYLACIKYLMSAFDVLEFDEAFSSLRITSYKSFTRLHINHDGYLEVFTLAVDKVPRE</sequence>
<organism evidence="1 2">
    <name type="scientific">Gossypium barbadense</name>
    <name type="common">Sea Island cotton</name>
    <name type="synonym">Hibiscus barbadensis</name>
    <dbReference type="NCBI Taxonomy" id="3634"/>
    <lineage>
        <taxon>Eukaryota</taxon>
        <taxon>Viridiplantae</taxon>
        <taxon>Streptophyta</taxon>
        <taxon>Embryophyta</taxon>
        <taxon>Tracheophyta</taxon>
        <taxon>Spermatophyta</taxon>
        <taxon>Magnoliopsida</taxon>
        <taxon>eudicotyledons</taxon>
        <taxon>Gunneridae</taxon>
        <taxon>Pentapetalae</taxon>
        <taxon>rosids</taxon>
        <taxon>malvids</taxon>
        <taxon>Malvales</taxon>
        <taxon>Malvaceae</taxon>
        <taxon>Malvoideae</taxon>
        <taxon>Gossypium</taxon>
    </lineage>
</organism>
<reference evidence="1 2" key="1">
    <citation type="submission" date="2015-01" db="EMBL/GenBank/DDBJ databases">
        <title>Genome of allotetraploid Gossypium barbadense reveals genomic plasticity and fiber elongation in cotton evolution.</title>
        <authorList>
            <person name="Chen X."/>
            <person name="Liu X."/>
            <person name="Zhao B."/>
            <person name="Zheng H."/>
            <person name="Hu Y."/>
            <person name="Lu G."/>
            <person name="Yang C."/>
            <person name="Chen J."/>
            <person name="Shan C."/>
            <person name="Zhang L."/>
            <person name="Zhou Y."/>
            <person name="Wang L."/>
            <person name="Guo W."/>
            <person name="Bai Y."/>
            <person name="Ruan J."/>
            <person name="Shangguan X."/>
            <person name="Mao Y."/>
            <person name="Jiang J."/>
            <person name="Zhu Y."/>
            <person name="Lei J."/>
            <person name="Kang H."/>
            <person name="Chen S."/>
            <person name="He X."/>
            <person name="Wang R."/>
            <person name="Wang Y."/>
            <person name="Chen J."/>
            <person name="Wang L."/>
            <person name="Yu S."/>
            <person name="Wang B."/>
            <person name="Wei J."/>
            <person name="Song S."/>
            <person name="Lu X."/>
            <person name="Gao Z."/>
            <person name="Gu W."/>
            <person name="Deng X."/>
            <person name="Ma D."/>
            <person name="Wang S."/>
            <person name="Liang W."/>
            <person name="Fang L."/>
            <person name="Cai C."/>
            <person name="Zhu X."/>
            <person name="Zhou B."/>
            <person name="Zhang Y."/>
            <person name="Chen Z."/>
            <person name="Xu S."/>
            <person name="Zhu R."/>
            <person name="Wang S."/>
            <person name="Zhang T."/>
            <person name="Zhao G."/>
        </authorList>
    </citation>
    <scope>NUCLEOTIDE SEQUENCE [LARGE SCALE GENOMIC DNA]</scope>
    <source>
        <strain evidence="2">cv. Xinhai21</strain>
        <tissue evidence="1">Leaf</tissue>
    </source>
</reference>
<dbReference type="PANTHER" id="PTHR34211">
    <property type="entry name" value="CALCINEURIN-LIKE METALLO-PHOSPHOESTERASE SUPERFAMILY PROTEIN"/>
    <property type="match status" value="1"/>
</dbReference>
<evidence type="ECO:0000313" key="2">
    <source>
        <dbReference type="Proteomes" id="UP000239757"/>
    </source>
</evidence>
<dbReference type="PANTHER" id="PTHR34211:SF3">
    <property type="entry name" value="CALCINEURIN-LIKE METALLO-PHOSPHOESTERASE SUPERFAMILY PROTEIN"/>
    <property type="match status" value="1"/>
</dbReference>
<accession>A0A2P5WT99</accession>
<dbReference type="OrthoDB" id="1883418at2759"/>
<gene>
    <name evidence="1" type="ORF">GOBAR_AA26357</name>
</gene>
<dbReference type="EMBL" id="KZ666575">
    <property type="protein sequence ID" value="PPR94310.1"/>
    <property type="molecule type" value="Genomic_DNA"/>
</dbReference>
<protein>
    <submittedName>
        <fullName evidence="1">Uncharacterized protein</fullName>
    </submittedName>
</protein>
<evidence type="ECO:0000313" key="1">
    <source>
        <dbReference type="EMBL" id="PPR94310.1"/>
    </source>
</evidence>